<dbReference type="RefSeq" id="WP_037334196.1">
    <property type="nucleotide sequence ID" value="NZ_APNK01000003.1"/>
</dbReference>
<dbReference type="InterPro" id="IPR043144">
    <property type="entry name" value="Mal/L-sulf/L-lact_DH-like_ah"/>
</dbReference>
<comment type="caution">
    <text evidence="3">The sequence shown here is derived from an EMBL/GenBank/DDBJ whole genome shotgun (WGS) entry which is preliminary data.</text>
</comment>
<dbReference type="Pfam" id="PF02615">
    <property type="entry name" value="Ldh_2"/>
    <property type="match status" value="1"/>
</dbReference>
<evidence type="ECO:0000313" key="4">
    <source>
        <dbReference type="Proteomes" id="UP000028302"/>
    </source>
</evidence>
<evidence type="ECO:0000313" key="3">
    <source>
        <dbReference type="EMBL" id="KEZ78665.1"/>
    </source>
</evidence>
<dbReference type="GO" id="GO:0016491">
    <property type="term" value="F:oxidoreductase activity"/>
    <property type="evidence" value="ECO:0007669"/>
    <property type="project" value="UniProtKB-KW"/>
</dbReference>
<reference evidence="3 4" key="1">
    <citation type="submission" date="2013-03" db="EMBL/GenBank/DDBJ databases">
        <title>Salinisphaera hydrothermalis C41B8 Genome Sequencing.</title>
        <authorList>
            <person name="Li C."/>
            <person name="Lai Q."/>
            <person name="Shao Z."/>
        </authorList>
    </citation>
    <scope>NUCLEOTIDE SEQUENCE [LARGE SCALE GENOMIC DNA]</scope>
    <source>
        <strain evidence="3 4">C41B8</strain>
    </source>
</reference>
<dbReference type="InterPro" id="IPR043143">
    <property type="entry name" value="Mal/L-sulf/L-lact_DH-like_NADP"/>
</dbReference>
<dbReference type="Proteomes" id="UP000028302">
    <property type="component" value="Unassembled WGS sequence"/>
</dbReference>
<protein>
    <submittedName>
        <fullName evidence="3">Malate dehydrogenase</fullName>
    </submittedName>
</protein>
<dbReference type="Gene3D" id="3.30.1370.60">
    <property type="entry name" value="Hypothetical oxidoreductase yiak, domain 2"/>
    <property type="match status" value="1"/>
</dbReference>
<dbReference type="PANTHER" id="PTHR11091:SF0">
    <property type="entry name" value="MALATE DEHYDROGENASE"/>
    <property type="match status" value="1"/>
</dbReference>
<dbReference type="Gene3D" id="1.10.1530.10">
    <property type="match status" value="1"/>
</dbReference>
<proteinExistence type="inferred from homology"/>
<keyword evidence="2" id="KW-0560">Oxidoreductase</keyword>
<dbReference type="STRING" id="1304275.C41B8_03581"/>
<keyword evidence="4" id="KW-1185">Reference proteome</keyword>
<dbReference type="eggNOG" id="COG2055">
    <property type="taxonomic scope" value="Bacteria"/>
</dbReference>
<dbReference type="PATRIC" id="fig|1304275.5.peg.727"/>
<dbReference type="SUPFAM" id="SSF89733">
    <property type="entry name" value="L-sulfolactate dehydrogenase-like"/>
    <property type="match status" value="1"/>
</dbReference>
<organism evidence="3 4">
    <name type="scientific">Salinisphaera hydrothermalis (strain C41B8)</name>
    <dbReference type="NCBI Taxonomy" id="1304275"/>
    <lineage>
        <taxon>Bacteria</taxon>
        <taxon>Pseudomonadati</taxon>
        <taxon>Pseudomonadota</taxon>
        <taxon>Gammaproteobacteria</taxon>
        <taxon>Salinisphaerales</taxon>
        <taxon>Salinisphaeraceae</taxon>
        <taxon>Salinisphaera</taxon>
    </lineage>
</organism>
<sequence length="335" mass="34141">MSLVTAQKARELASAVLCNNAVSQSNANAVARALVAAELDGLASHGLSRLLAYADQAMAGKVDGYAKPRIRLDAPAALSVDAGHGFAFPAIGFGIEHGMARAREAGSCTVAIGHSHHAGVLGHHVEAAAENGFVALGFSNSPAAMAPWGGSKGVFGTNPIACAVPRSGAPPMVIDLSLSGVARGKVMLANQRGESIPEGWALDEAGKPTTEAAAALGGTMVPAGGAKGAALALMVEILSATLTGSSYAFEASSFFNADGPPPNIGQCFWLIDPSRLAGAEFAARLEVLFAAIANQSGARLPGVRRHELRAANEQKGVEIADSLIAEIRRRAGLHE</sequence>
<comment type="similarity">
    <text evidence="1">Belongs to the LDH2/MDH2 oxidoreductase family.</text>
</comment>
<dbReference type="PANTHER" id="PTHR11091">
    <property type="entry name" value="OXIDOREDUCTASE-RELATED"/>
    <property type="match status" value="1"/>
</dbReference>
<name>A0A084IPN1_SALHC</name>
<gene>
    <name evidence="3" type="ORF">C41B8_03581</name>
</gene>
<dbReference type="InterPro" id="IPR036111">
    <property type="entry name" value="Mal/L-sulfo/L-lacto_DH-like_sf"/>
</dbReference>
<dbReference type="AlphaFoldDB" id="A0A084IPN1"/>
<dbReference type="OrthoDB" id="9769447at2"/>
<dbReference type="EMBL" id="APNK01000003">
    <property type="protein sequence ID" value="KEZ78665.1"/>
    <property type="molecule type" value="Genomic_DNA"/>
</dbReference>
<accession>A0A084IPN1</accession>
<evidence type="ECO:0000256" key="2">
    <source>
        <dbReference type="ARBA" id="ARBA00023002"/>
    </source>
</evidence>
<evidence type="ECO:0000256" key="1">
    <source>
        <dbReference type="ARBA" id="ARBA00006056"/>
    </source>
</evidence>
<dbReference type="InterPro" id="IPR003767">
    <property type="entry name" value="Malate/L-lactate_DH-like"/>
</dbReference>